<sequence>MAMQKSDINLGVGEEKDCRKPRKITIPDAVPQAPDPETFARSYQLEALEKSLRENTIAFLETGSGKTLIAIMLLRAYAHLLRKPSDFIAVFLVPTVVLVQQQAEVVEMHTDLKVGKYWGQMGVDFWTLETWNNELKKYEVFVMTHQILLDNLRHCFFKLEKIKLLIFDECHHASGKHPYACIMKEFYHRQLLANSTQLPRIFGMTASLVKGSVSREMYGKSILKLETILNSKVYTVQNESVLAEFIAFSKPKVKIYRNMDIPYDLFLCLADHLEGLKNKHLQALQELQVNDGEKVSAEKKIVKLFATYIFCLTELGVWLAMKASESLSTVETSNFFWAQMSEGLGDWTGLGERTGFGDRTVRNFSQDVFKVLSKCIPSEWCIGNDPRADIDAGFLTAKVDCLIQSLMDYRMMKDLRCIIFVERVISAIVLDSLLSQVSKLSCWKSKYMAGNRSGLHSQTRRDQMDIVDSFREGKVNIIVATAILEEGLDVQSCNLVVRFDPSVTLCSFIQSRGRARMQGSDYLLLVRSGDSSTLSRVRSYLAGGDIMREESIRQASLPCAPLDSEMRNEDFYIVGRTGAIVTLSSSVALLYFYCSRLPSDGYFRPSPRFVIDKLAELCTLHLPKSCPLQPITVRGPIATLKQIACLEACKKLHDIGAITDYLLPEFHDEEDNNALECGDISYEPEQVNYYPGELVDHWPSFSTKGSYHCYSLGLERNFDYDAAFSDIVLIVKCDLGSDFMNTCFPLGGNVSVNMQYAGVIRLSIDQVNIARRFQIMVLRLLIDHNMSALKDALDGLQQEETISRTAYLLLPSIGCNKNSPIIDWDCVRSCLFSSGVVSSGGIVMGTGAQHCCSSEDIRMMQTKNAAACCCMLTNSLVFTPHNGRVYCITCILEDLDGNSPMKIRGGENCTYKEYYQRRHGITLRYERESLLGGKHLFTVQNWLQRRQPLQEKESNNFVELPPELCVIVLSNITISTLYSFSFVPCIMHRIESTLLAARLRIIQMNHYTQKNVFVPALKVLEAITTKKCQEEFSLESLETLGDSFLKYAASQQLFRSNVYHHEGLLSAKKDKMIRNDTLCKLGCKQKLQGFIRNEIFNPKMWVIPGDRAECLPEDDVCFSTSKVIYSRGGKLMKSKVVADVVEALIGAYLTTGGEFTALFLMEWLGMKIDFVDEVPSNIPFLEKPEMYVNVHHLESLLKYKFRNPSLLVEALTHGSYQLPDIPRCYQRLEFLGDAVLDYLITVHLYNQYPGLSPGFLTDLRSASVNNDCYAHAAAKAGLNKHIIHASSEIQKQIESFVKKFEQSFSGPIYGWEAETHFPKVLGDVIESIAGAILVDSGYDKAAVWESIRPLLEPMVTPDTIKYQPVRELEEISRKKSNKNPEYTARHHDGVVSITAEVIVDGITFSETKTGRNKKATRKLAAKAVLNQLKSNVPEIA</sequence>
<accession>A0ACC2MKI1</accession>
<dbReference type="Proteomes" id="UP001234297">
    <property type="component" value="Chromosome 2"/>
</dbReference>
<dbReference type="EMBL" id="CM056810">
    <property type="protein sequence ID" value="KAJ8645869.1"/>
    <property type="molecule type" value="Genomic_DNA"/>
</dbReference>
<evidence type="ECO:0000313" key="2">
    <source>
        <dbReference type="Proteomes" id="UP001234297"/>
    </source>
</evidence>
<proteinExistence type="predicted"/>
<keyword evidence="2" id="KW-1185">Reference proteome</keyword>
<reference evidence="1 2" key="1">
    <citation type="journal article" date="2022" name="Hortic Res">
        <title>A haplotype resolved chromosomal level avocado genome allows analysis of novel avocado genes.</title>
        <authorList>
            <person name="Nath O."/>
            <person name="Fletcher S.J."/>
            <person name="Hayward A."/>
            <person name="Shaw L.M."/>
            <person name="Masouleh A.K."/>
            <person name="Furtado A."/>
            <person name="Henry R.J."/>
            <person name="Mitter N."/>
        </authorList>
    </citation>
    <scope>NUCLEOTIDE SEQUENCE [LARGE SCALE GENOMIC DNA]</scope>
    <source>
        <strain evidence="2">cv. Hass</strain>
    </source>
</reference>
<evidence type="ECO:0000313" key="1">
    <source>
        <dbReference type="EMBL" id="KAJ8645869.1"/>
    </source>
</evidence>
<gene>
    <name evidence="1" type="ORF">MRB53_007617</name>
</gene>
<comment type="caution">
    <text evidence="1">The sequence shown here is derived from an EMBL/GenBank/DDBJ whole genome shotgun (WGS) entry which is preliminary data.</text>
</comment>
<protein>
    <submittedName>
        <fullName evidence="1">Uncharacterized protein</fullName>
    </submittedName>
</protein>
<organism evidence="1 2">
    <name type="scientific">Persea americana</name>
    <name type="common">Avocado</name>
    <dbReference type="NCBI Taxonomy" id="3435"/>
    <lineage>
        <taxon>Eukaryota</taxon>
        <taxon>Viridiplantae</taxon>
        <taxon>Streptophyta</taxon>
        <taxon>Embryophyta</taxon>
        <taxon>Tracheophyta</taxon>
        <taxon>Spermatophyta</taxon>
        <taxon>Magnoliopsida</taxon>
        <taxon>Magnoliidae</taxon>
        <taxon>Laurales</taxon>
        <taxon>Lauraceae</taxon>
        <taxon>Persea</taxon>
    </lineage>
</organism>
<name>A0ACC2MKI1_PERAE</name>